<name>A0A1G2HQQ8_9BACT</name>
<feature type="non-terminal residue" evidence="1">
    <location>
        <position position="278"/>
    </location>
</feature>
<evidence type="ECO:0000313" key="2">
    <source>
        <dbReference type="Proteomes" id="UP000176855"/>
    </source>
</evidence>
<gene>
    <name evidence="1" type="ORF">A2730_03885</name>
</gene>
<sequence>MPLFKKKESKLLQIKEKSNPLEKDIQEATEQNLNEIFGLDYISSEFQLNGLRVDTLCFNKESNSFVIIEYKKDRSFSVIDQGFAYLSLMLNHKADFLLEYNERNKNKSLNRESVNWEQSRVIFISPSFTVHQKAAINFKNLPLELWEVHYYDGDLIEYEQIEPFENSENIETVTGGNKLIKEVTKSIKVYDLDLHLKRGSENTRKLFQSLKEKIMDLGEIKENPKQLYVGYRISDSHINFVAVHFYKEKLELTILIPDKNLEDPKKWTRKVPKSFGWA</sequence>
<dbReference type="InterPro" id="IPR011856">
    <property type="entry name" value="tRNA_endonuc-like_dom_sf"/>
</dbReference>
<dbReference type="Gene3D" id="3.40.1350.10">
    <property type="match status" value="1"/>
</dbReference>
<evidence type="ECO:0000313" key="1">
    <source>
        <dbReference type="EMBL" id="OGZ64817.1"/>
    </source>
</evidence>
<dbReference type="STRING" id="1802202.A2730_03885"/>
<dbReference type="Proteomes" id="UP000176855">
    <property type="component" value="Unassembled WGS sequence"/>
</dbReference>
<proteinExistence type="predicted"/>
<protein>
    <submittedName>
        <fullName evidence="1">Uncharacterized protein</fullName>
    </submittedName>
</protein>
<dbReference type="AlphaFoldDB" id="A0A1G2HQQ8"/>
<reference evidence="1 2" key="1">
    <citation type="journal article" date="2016" name="Nat. Commun.">
        <title>Thousands of microbial genomes shed light on interconnected biogeochemical processes in an aquifer system.</title>
        <authorList>
            <person name="Anantharaman K."/>
            <person name="Brown C.T."/>
            <person name="Hug L.A."/>
            <person name="Sharon I."/>
            <person name="Castelle C.J."/>
            <person name="Probst A.J."/>
            <person name="Thomas B.C."/>
            <person name="Singh A."/>
            <person name="Wilkins M.J."/>
            <person name="Karaoz U."/>
            <person name="Brodie E.L."/>
            <person name="Williams K.H."/>
            <person name="Hubbard S.S."/>
            <person name="Banfield J.F."/>
        </authorList>
    </citation>
    <scope>NUCLEOTIDE SEQUENCE [LARGE SCALE GENOMIC DNA]</scope>
</reference>
<dbReference type="GO" id="GO:0003676">
    <property type="term" value="F:nucleic acid binding"/>
    <property type="evidence" value="ECO:0007669"/>
    <property type="project" value="InterPro"/>
</dbReference>
<organism evidence="1 2">
    <name type="scientific">Candidatus Staskawiczbacteria bacterium RIFCSPHIGHO2_01_FULL_39_25</name>
    <dbReference type="NCBI Taxonomy" id="1802202"/>
    <lineage>
        <taxon>Bacteria</taxon>
        <taxon>Candidatus Staskawicziibacteriota</taxon>
    </lineage>
</organism>
<dbReference type="EMBL" id="MHOO01000002">
    <property type="protein sequence ID" value="OGZ64817.1"/>
    <property type="molecule type" value="Genomic_DNA"/>
</dbReference>
<accession>A0A1G2HQQ8</accession>
<comment type="caution">
    <text evidence="1">The sequence shown here is derived from an EMBL/GenBank/DDBJ whole genome shotgun (WGS) entry which is preliminary data.</text>
</comment>